<evidence type="ECO:0000313" key="1">
    <source>
        <dbReference type="EMBL" id="KAF2840019.1"/>
    </source>
</evidence>
<dbReference type="OrthoDB" id="5430750at2759"/>
<dbReference type="AlphaFoldDB" id="A0A9P4SCT4"/>
<reference evidence="1" key="1">
    <citation type="journal article" date="2020" name="Stud. Mycol.">
        <title>101 Dothideomycetes genomes: a test case for predicting lifestyles and emergence of pathogens.</title>
        <authorList>
            <person name="Haridas S."/>
            <person name="Albert R."/>
            <person name="Binder M."/>
            <person name="Bloem J."/>
            <person name="Labutti K."/>
            <person name="Salamov A."/>
            <person name="Andreopoulos B."/>
            <person name="Baker S."/>
            <person name="Barry K."/>
            <person name="Bills G."/>
            <person name="Bluhm B."/>
            <person name="Cannon C."/>
            <person name="Castanera R."/>
            <person name="Culley D."/>
            <person name="Daum C."/>
            <person name="Ezra D."/>
            <person name="Gonzalez J."/>
            <person name="Henrissat B."/>
            <person name="Kuo A."/>
            <person name="Liang C."/>
            <person name="Lipzen A."/>
            <person name="Lutzoni F."/>
            <person name="Magnuson J."/>
            <person name="Mondo S."/>
            <person name="Nolan M."/>
            <person name="Ohm R."/>
            <person name="Pangilinan J."/>
            <person name="Park H.-J."/>
            <person name="Ramirez L."/>
            <person name="Alfaro M."/>
            <person name="Sun H."/>
            <person name="Tritt A."/>
            <person name="Yoshinaga Y."/>
            <person name="Zwiers L.-H."/>
            <person name="Turgeon B."/>
            <person name="Goodwin S."/>
            <person name="Spatafora J."/>
            <person name="Crous P."/>
            <person name="Grigoriev I."/>
        </authorList>
    </citation>
    <scope>NUCLEOTIDE SEQUENCE</scope>
    <source>
        <strain evidence="1">CBS 101060</strain>
    </source>
</reference>
<dbReference type="EMBL" id="MU006093">
    <property type="protein sequence ID" value="KAF2840019.1"/>
    <property type="molecule type" value="Genomic_DNA"/>
</dbReference>
<organism evidence="1 2">
    <name type="scientific">Patellaria atrata CBS 101060</name>
    <dbReference type="NCBI Taxonomy" id="1346257"/>
    <lineage>
        <taxon>Eukaryota</taxon>
        <taxon>Fungi</taxon>
        <taxon>Dikarya</taxon>
        <taxon>Ascomycota</taxon>
        <taxon>Pezizomycotina</taxon>
        <taxon>Dothideomycetes</taxon>
        <taxon>Dothideomycetes incertae sedis</taxon>
        <taxon>Patellariales</taxon>
        <taxon>Patellariaceae</taxon>
        <taxon>Patellaria</taxon>
    </lineage>
</organism>
<keyword evidence="2" id="KW-1185">Reference proteome</keyword>
<comment type="caution">
    <text evidence="1">The sequence shown here is derived from an EMBL/GenBank/DDBJ whole genome shotgun (WGS) entry which is preliminary data.</text>
</comment>
<sequence>MAISEQVDWQADAYWNNRRLSPAQILVHDIRLESWRSNTSSMLEIRETLASTLLPALESRDQLESSLPVEKLTANRNEQHQLKNLVQQYGWMNCLRSQGVQEAVDDPDNLRKCRWIHISSKFTEYIQGCLLALLDWNDTNMAANLTSLRQLEYCISQQERFSKHGRYFAPFVQTLNPDTSNEDVPLLMSLPFLDWSVEGEIPPLRFQVDSREGYQSSRSSSHVHRSILQYFYRLEDTNDREHHQVFTKHKPWYTDHELDLKVRRWYGHYPSSLNVDELWVLVVDSRHIVTFSSNQSWKSRWPPLQLASRIMEISFRGIRNNFFVSEDNPDYTSYLHTIACLSGAVGIMHRSFWMDIPLCLTDRFAGYLGHLVCLSSNGLLPALC</sequence>
<proteinExistence type="predicted"/>
<name>A0A9P4SCT4_9PEZI</name>
<dbReference type="Proteomes" id="UP000799429">
    <property type="component" value="Unassembled WGS sequence"/>
</dbReference>
<evidence type="ECO:0000313" key="2">
    <source>
        <dbReference type="Proteomes" id="UP000799429"/>
    </source>
</evidence>
<protein>
    <submittedName>
        <fullName evidence="1">Uncharacterized protein</fullName>
    </submittedName>
</protein>
<gene>
    <name evidence="1" type="ORF">M501DRAFT_1002296</name>
</gene>
<accession>A0A9P4SCT4</accession>